<keyword evidence="3" id="KW-1185">Reference proteome</keyword>
<dbReference type="eggNOG" id="ENOG502S55D">
    <property type="taxonomic scope" value="Eukaryota"/>
</dbReference>
<dbReference type="KEGG" id="ehx:EMIHUDRAFT_441009"/>
<proteinExistence type="predicted"/>
<reference evidence="2" key="2">
    <citation type="submission" date="2024-10" db="UniProtKB">
        <authorList>
            <consortium name="EnsemblProtists"/>
        </authorList>
    </citation>
    <scope>IDENTIFICATION</scope>
</reference>
<sequence>MGLDGTLEAALDAAAPAMRGLRFVLLTFGNAAFSELLRNFCAHARRAGAAHVVGAVDVGAFELLRESGSPCYKTPLALATGYSLDGANSHSSGSWKAFAAMRTGEVARVVATGLDVLHIDTDVVLLRDPAPFCMCTAAARAEFGDASRFPCSALRAADVAVSSDNMGPSRSVAGGAAYHGAGTFNSGLLLFRATAAGRHFAAQWHRNVASPERGSRFWGKTSDQQVFNAMVRRERQWPGVGGRRGEWIMRRLHEDWDGNLSLGALPLPLFMNGHGYFVQAAHRSLQVSPFAVHATYSLDNHDGVAKRQRFREAGLWLADGEEYFRGRFLALNASVPPAVAAALGAARSAGQSPNHIGVHAAALRGYLAELRDALALARALRRTLVLPRWTCYVDKLWAGSDNIIGMGFMYPGSQDAPFLPFACPMDHVLSPAAWAKAEVDYRDGSFLSSPRLSPELT</sequence>
<dbReference type="PANTHER" id="PTHR46936:SF1">
    <property type="entry name" value="ARABINOSYLTRANSFERASE XEG113"/>
    <property type="match status" value="1"/>
</dbReference>
<dbReference type="AlphaFoldDB" id="A0A0D3KHF5"/>
<dbReference type="EnsemblProtists" id="EOD35190">
    <property type="protein sequence ID" value="EOD35190"/>
    <property type="gene ID" value="EMIHUDRAFT_441009"/>
</dbReference>
<dbReference type="InterPro" id="IPR005069">
    <property type="entry name" value="Nucl-diP-sugar_transferase"/>
</dbReference>
<dbReference type="GeneID" id="17280461"/>
<evidence type="ECO:0000313" key="2">
    <source>
        <dbReference type="EnsemblProtists" id="EOD35190"/>
    </source>
</evidence>
<dbReference type="Proteomes" id="UP000013827">
    <property type="component" value="Unassembled WGS sequence"/>
</dbReference>
<name>A0A0D3KHF5_EMIH1</name>
<dbReference type="PaxDb" id="2903-EOD35190"/>
<dbReference type="InterPro" id="IPR053250">
    <property type="entry name" value="Glycosyltransferase_77"/>
</dbReference>
<dbReference type="Pfam" id="PF03407">
    <property type="entry name" value="Nucleotid_trans"/>
    <property type="match status" value="1"/>
</dbReference>
<protein>
    <recommendedName>
        <fullName evidence="1">Nucleotide-diphospho-sugar transferase domain-containing protein</fullName>
    </recommendedName>
</protein>
<dbReference type="STRING" id="2903.R1F884"/>
<dbReference type="RefSeq" id="XP_005787619.1">
    <property type="nucleotide sequence ID" value="XM_005787562.1"/>
</dbReference>
<feature type="domain" description="Nucleotide-diphospho-sugar transferase" evidence="1">
    <location>
        <begin position="52"/>
        <end position="302"/>
    </location>
</feature>
<dbReference type="PANTHER" id="PTHR46936">
    <property type="entry name" value="ARABINOSYLTRANSFERASE XEG113"/>
    <property type="match status" value="1"/>
</dbReference>
<accession>A0A0D3KHF5</accession>
<reference evidence="3" key="1">
    <citation type="journal article" date="2013" name="Nature">
        <title>Pan genome of the phytoplankton Emiliania underpins its global distribution.</title>
        <authorList>
            <person name="Read B.A."/>
            <person name="Kegel J."/>
            <person name="Klute M.J."/>
            <person name="Kuo A."/>
            <person name="Lefebvre S.C."/>
            <person name="Maumus F."/>
            <person name="Mayer C."/>
            <person name="Miller J."/>
            <person name="Monier A."/>
            <person name="Salamov A."/>
            <person name="Young J."/>
            <person name="Aguilar M."/>
            <person name="Claverie J.M."/>
            <person name="Frickenhaus S."/>
            <person name="Gonzalez K."/>
            <person name="Herman E.K."/>
            <person name="Lin Y.C."/>
            <person name="Napier J."/>
            <person name="Ogata H."/>
            <person name="Sarno A.F."/>
            <person name="Shmutz J."/>
            <person name="Schroeder D."/>
            <person name="de Vargas C."/>
            <person name="Verret F."/>
            <person name="von Dassow P."/>
            <person name="Valentin K."/>
            <person name="Van de Peer Y."/>
            <person name="Wheeler G."/>
            <person name="Dacks J.B."/>
            <person name="Delwiche C.F."/>
            <person name="Dyhrman S.T."/>
            <person name="Glockner G."/>
            <person name="John U."/>
            <person name="Richards T."/>
            <person name="Worden A.Z."/>
            <person name="Zhang X."/>
            <person name="Grigoriev I.V."/>
            <person name="Allen A.E."/>
            <person name="Bidle K."/>
            <person name="Borodovsky M."/>
            <person name="Bowler C."/>
            <person name="Brownlee C."/>
            <person name="Cock J.M."/>
            <person name="Elias M."/>
            <person name="Gladyshev V.N."/>
            <person name="Groth M."/>
            <person name="Guda C."/>
            <person name="Hadaegh A."/>
            <person name="Iglesias-Rodriguez M.D."/>
            <person name="Jenkins J."/>
            <person name="Jones B.M."/>
            <person name="Lawson T."/>
            <person name="Leese F."/>
            <person name="Lindquist E."/>
            <person name="Lobanov A."/>
            <person name="Lomsadze A."/>
            <person name="Malik S.B."/>
            <person name="Marsh M.E."/>
            <person name="Mackinder L."/>
            <person name="Mock T."/>
            <person name="Mueller-Roeber B."/>
            <person name="Pagarete A."/>
            <person name="Parker M."/>
            <person name="Probert I."/>
            <person name="Quesneville H."/>
            <person name="Raines C."/>
            <person name="Rensing S.A."/>
            <person name="Riano-Pachon D.M."/>
            <person name="Richier S."/>
            <person name="Rokitta S."/>
            <person name="Shiraiwa Y."/>
            <person name="Soanes D.M."/>
            <person name="van der Giezen M."/>
            <person name="Wahlund T.M."/>
            <person name="Williams B."/>
            <person name="Wilson W."/>
            <person name="Wolfe G."/>
            <person name="Wurch L.L."/>
        </authorList>
    </citation>
    <scope>NUCLEOTIDE SEQUENCE</scope>
</reference>
<dbReference type="HOGENOM" id="CLU_024474_0_0_1"/>
<dbReference type="GO" id="GO:0052636">
    <property type="term" value="F:arabinosyltransferase activity"/>
    <property type="evidence" value="ECO:0007669"/>
    <property type="project" value="TreeGrafter"/>
</dbReference>
<organism evidence="2 3">
    <name type="scientific">Emiliania huxleyi (strain CCMP1516)</name>
    <dbReference type="NCBI Taxonomy" id="280463"/>
    <lineage>
        <taxon>Eukaryota</taxon>
        <taxon>Haptista</taxon>
        <taxon>Haptophyta</taxon>
        <taxon>Prymnesiophyceae</taxon>
        <taxon>Isochrysidales</taxon>
        <taxon>Noelaerhabdaceae</taxon>
        <taxon>Emiliania</taxon>
    </lineage>
</organism>
<dbReference type="GO" id="GO:0005794">
    <property type="term" value="C:Golgi apparatus"/>
    <property type="evidence" value="ECO:0007669"/>
    <property type="project" value="TreeGrafter"/>
</dbReference>
<evidence type="ECO:0000259" key="1">
    <source>
        <dbReference type="Pfam" id="PF03407"/>
    </source>
</evidence>
<evidence type="ECO:0000313" key="3">
    <source>
        <dbReference type="Proteomes" id="UP000013827"/>
    </source>
</evidence>